<evidence type="ECO:0008006" key="2">
    <source>
        <dbReference type="Google" id="ProtNLM"/>
    </source>
</evidence>
<reference evidence="1" key="2">
    <citation type="journal article" date="2011" name="Microb. Ecol.">
        <title>Taxonomic and Functional Metagenomic Profiling of the Microbial Community in the Anoxic Sediment of a Sub-saline Shallow Lake (Laguna de Carrizo, Central Spain).</title>
        <authorList>
            <person name="Ferrer M."/>
            <person name="Guazzaroni M.E."/>
            <person name="Richter M."/>
            <person name="Garcia-Salamanca A."/>
            <person name="Yarza P."/>
            <person name="Suarez-Suarez A."/>
            <person name="Solano J."/>
            <person name="Alcaide M."/>
            <person name="van Dillewijn P."/>
            <person name="Molina-Henares M.A."/>
            <person name="Lopez-Cortes N."/>
            <person name="Al-Ramahi Y."/>
            <person name="Guerrero C."/>
            <person name="Acosta A."/>
            <person name="de Eugenio L.I."/>
            <person name="Martinez V."/>
            <person name="Marques S."/>
            <person name="Rojo F."/>
            <person name="Santero E."/>
            <person name="Genilloud O."/>
            <person name="Perez-Perez J."/>
            <person name="Rossello-Mora R."/>
            <person name="Ramos J.L."/>
        </authorList>
    </citation>
    <scope>NUCLEOTIDE SEQUENCE</scope>
</reference>
<dbReference type="AlphaFoldDB" id="D9PMJ0"/>
<organism evidence="1">
    <name type="scientific">sediment metagenome</name>
    <dbReference type="NCBI Taxonomy" id="749907"/>
    <lineage>
        <taxon>unclassified sequences</taxon>
        <taxon>metagenomes</taxon>
        <taxon>ecological metagenomes</taxon>
    </lineage>
</organism>
<dbReference type="Pfam" id="PF14499">
    <property type="entry name" value="DUF4437"/>
    <property type="match status" value="1"/>
</dbReference>
<name>D9PMJ0_9ZZZZ</name>
<dbReference type="EMBL" id="ADZX01000839">
    <property type="protein sequence ID" value="EFK95225.1"/>
    <property type="molecule type" value="Genomic_DNA"/>
</dbReference>
<proteinExistence type="predicted"/>
<sequence length="288" mass="33090">KGMHYKMLSLDTDTGACSMTVMFEPGYALPPGMSYSEMELFVMTGYIEMDGQRHGPGTYICLPAGVSLPAMKMPRGITGLLFYNYGEPSFVESDADHPLAERHKLIKVNAYDDLQWSSTNFFPATAPGCMVKILKFDERTQAFTFMYCMTPNFWQDNISYHDCAEEAYHIWGTSWMMQFGDLPTGGYFWRPPYINHGAFQCKLGTLAIGRTDSQLYNHFHFNPWTTADENRERAGARMLAWKPDLYKWVATGEHNHPADFEFPHAHYNEKGERIFHHHEGGDLDHKHK</sequence>
<dbReference type="InterPro" id="IPR014710">
    <property type="entry name" value="RmlC-like_jellyroll"/>
</dbReference>
<evidence type="ECO:0000313" key="1">
    <source>
        <dbReference type="EMBL" id="EFK95225.1"/>
    </source>
</evidence>
<gene>
    <name evidence="1" type="ORF">LDC_2768</name>
</gene>
<dbReference type="InterPro" id="IPR028013">
    <property type="entry name" value="DUF4437"/>
</dbReference>
<protein>
    <recommendedName>
        <fullName evidence="2">DUF4437 domain-containing protein</fullName>
    </recommendedName>
</protein>
<comment type="caution">
    <text evidence="1">The sequence shown here is derived from an EMBL/GenBank/DDBJ whole genome shotgun (WGS) entry which is preliminary data.</text>
</comment>
<reference evidence="1" key="1">
    <citation type="submission" date="2010-07" db="EMBL/GenBank/DDBJ databases">
        <authorList>
            <consortium name="CONSOLIDER consortium CSD2007-00005"/>
            <person name="Guazzaroni M.-E."/>
            <person name="Richter M."/>
            <person name="Garcia-Salamanca A."/>
            <person name="Yarza P."/>
            <person name="Ferrer M."/>
        </authorList>
    </citation>
    <scope>NUCLEOTIDE SEQUENCE</scope>
</reference>
<dbReference type="Gene3D" id="2.60.120.10">
    <property type="entry name" value="Jelly Rolls"/>
    <property type="match status" value="1"/>
</dbReference>
<feature type="non-terminal residue" evidence="1">
    <location>
        <position position="1"/>
    </location>
</feature>
<dbReference type="SUPFAM" id="SSF51182">
    <property type="entry name" value="RmlC-like cupins"/>
    <property type="match status" value="2"/>
</dbReference>
<dbReference type="InterPro" id="IPR011051">
    <property type="entry name" value="RmlC_Cupin_sf"/>
</dbReference>
<accession>D9PMJ0</accession>